<proteinExistence type="predicted"/>
<dbReference type="RefSeq" id="WP_034423334.1">
    <property type="nucleotide sequence ID" value="NZ_CP045798.1"/>
</dbReference>
<evidence type="ECO:0000313" key="2">
    <source>
        <dbReference type="Proteomes" id="UP000515847"/>
    </source>
</evidence>
<gene>
    <name evidence="1" type="ORF">BR63_01615</name>
</gene>
<organism evidence="1 2">
    <name type="scientific">Thermanaerosceptrum fracticalcis</name>
    <dbReference type="NCBI Taxonomy" id="1712410"/>
    <lineage>
        <taxon>Bacteria</taxon>
        <taxon>Bacillati</taxon>
        <taxon>Bacillota</taxon>
        <taxon>Clostridia</taxon>
        <taxon>Eubacteriales</taxon>
        <taxon>Peptococcaceae</taxon>
        <taxon>Thermanaerosceptrum</taxon>
    </lineage>
</organism>
<dbReference type="Proteomes" id="UP000515847">
    <property type="component" value="Chromosome"/>
</dbReference>
<dbReference type="EMBL" id="CP045798">
    <property type="protein sequence ID" value="QNB45131.1"/>
    <property type="molecule type" value="Genomic_DNA"/>
</dbReference>
<dbReference type="OrthoDB" id="2085013at2"/>
<name>A0A7G6DZ77_THEFR</name>
<dbReference type="AlphaFoldDB" id="A0A7G6DZ77"/>
<keyword evidence="2" id="KW-1185">Reference proteome</keyword>
<accession>A0A7G6DZ77</accession>
<protein>
    <submittedName>
        <fullName evidence="1">Uncharacterized protein</fullName>
    </submittedName>
</protein>
<evidence type="ECO:0000313" key="1">
    <source>
        <dbReference type="EMBL" id="QNB45131.1"/>
    </source>
</evidence>
<sequence>MPDFGALGTLIALAVLTEATVQIFFKDTPSPISTYISSLDDEKSQTVLRRLSAIIGVVYAFNMGVDVFTILGYQSNLPYVGKIASGLIASRGSNYIHDSLGNLINKNREPII</sequence>
<reference evidence="1 2" key="1">
    <citation type="journal article" date="2019" name="Front. Microbiol.">
        <title>Thermoanaerosceptrum fracticalcis gen. nov. sp. nov., a Novel Fumarate-Fermenting Microorganism From a Deep Fractured Carbonate Aquifer of the US Great Basin.</title>
        <authorList>
            <person name="Hamilton-Brehm S.D."/>
            <person name="Stewart L.E."/>
            <person name="Zavarin M."/>
            <person name="Caldwell M."/>
            <person name="Lawson P.A."/>
            <person name="Onstott T.C."/>
            <person name="Grzymski J."/>
            <person name="Neveux I."/>
            <person name="Lollar B.S."/>
            <person name="Russell C.E."/>
            <person name="Moser D.P."/>
        </authorList>
    </citation>
    <scope>NUCLEOTIDE SEQUENCE [LARGE SCALE GENOMIC DNA]</scope>
    <source>
        <strain evidence="1 2">DRI-13</strain>
    </source>
</reference>
<dbReference type="KEGG" id="tfr:BR63_01615"/>